<sequence length="120" mass="12889">MIPSRPILVYEQDRSVLASLKFALTLEGYCVLDGTSAQADPRRAACLIIEQRYGSGDGLGHLKQLRASGCSAPAVLLATNPTRAIRDRADAAGITLVEKPLLTDDLTRALRSVVRQQEAA</sequence>
<gene>
    <name evidence="3" type="ORF">FBR43_12745</name>
</gene>
<dbReference type="EMBL" id="SWKR01000002">
    <property type="protein sequence ID" value="TKD51525.1"/>
    <property type="molecule type" value="Genomic_DNA"/>
</dbReference>
<proteinExistence type="predicted"/>
<dbReference type="Gene3D" id="3.40.50.2300">
    <property type="match status" value="1"/>
</dbReference>
<evidence type="ECO:0000313" key="4">
    <source>
        <dbReference type="Proteomes" id="UP000309138"/>
    </source>
</evidence>
<accession>A0A4U1L5M3</accession>
<keyword evidence="3" id="KW-0418">Kinase</keyword>
<organism evidence="3 4">
    <name type="scientific">Sphingomonas baiyangensis</name>
    <dbReference type="NCBI Taxonomy" id="2572576"/>
    <lineage>
        <taxon>Bacteria</taxon>
        <taxon>Pseudomonadati</taxon>
        <taxon>Pseudomonadota</taxon>
        <taxon>Alphaproteobacteria</taxon>
        <taxon>Sphingomonadales</taxon>
        <taxon>Sphingomonadaceae</taxon>
        <taxon>Sphingomonas</taxon>
    </lineage>
</organism>
<evidence type="ECO:0000259" key="2">
    <source>
        <dbReference type="PROSITE" id="PS50110"/>
    </source>
</evidence>
<dbReference type="InterPro" id="IPR011006">
    <property type="entry name" value="CheY-like_superfamily"/>
</dbReference>
<dbReference type="Proteomes" id="UP000309138">
    <property type="component" value="Unassembled WGS sequence"/>
</dbReference>
<dbReference type="RefSeq" id="WP_046411188.1">
    <property type="nucleotide sequence ID" value="NZ_SWKR01000002.1"/>
</dbReference>
<comment type="caution">
    <text evidence="1">Lacks conserved residue(s) required for the propagation of feature annotation.</text>
</comment>
<keyword evidence="3" id="KW-0808">Transferase</keyword>
<comment type="caution">
    <text evidence="3">The sequence shown here is derived from an EMBL/GenBank/DDBJ whole genome shotgun (WGS) entry which is preliminary data.</text>
</comment>
<protein>
    <submittedName>
        <fullName evidence="3">Histidine kinase</fullName>
    </submittedName>
</protein>
<reference evidence="3 4" key="1">
    <citation type="submission" date="2019-04" db="EMBL/GenBank/DDBJ databases">
        <authorList>
            <person name="Yang Y."/>
            <person name="Wei D."/>
        </authorList>
    </citation>
    <scope>NUCLEOTIDE SEQUENCE [LARGE SCALE GENOMIC DNA]</scope>
    <source>
        <strain evidence="3 4">L-1-4w-11</strain>
    </source>
</reference>
<evidence type="ECO:0000256" key="1">
    <source>
        <dbReference type="PROSITE-ProRule" id="PRU00169"/>
    </source>
</evidence>
<dbReference type="AlphaFoldDB" id="A0A4U1L5M3"/>
<dbReference type="PROSITE" id="PS50110">
    <property type="entry name" value="RESPONSE_REGULATORY"/>
    <property type="match status" value="1"/>
</dbReference>
<dbReference type="GO" id="GO:0016301">
    <property type="term" value="F:kinase activity"/>
    <property type="evidence" value="ECO:0007669"/>
    <property type="project" value="UniProtKB-KW"/>
</dbReference>
<dbReference type="InterPro" id="IPR001789">
    <property type="entry name" value="Sig_transdc_resp-reg_receiver"/>
</dbReference>
<feature type="domain" description="Response regulatory" evidence="2">
    <location>
        <begin position="6"/>
        <end position="114"/>
    </location>
</feature>
<name>A0A4U1L5M3_9SPHN</name>
<keyword evidence="4" id="KW-1185">Reference proteome</keyword>
<dbReference type="GO" id="GO:0000160">
    <property type="term" value="P:phosphorelay signal transduction system"/>
    <property type="evidence" value="ECO:0007669"/>
    <property type="project" value="InterPro"/>
</dbReference>
<evidence type="ECO:0000313" key="3">
    <source>
        <dbReference type="EMBL" id="TKD51525.1"/>
    </source>
</evidence>
<dbReference type="SUPFAM" id="SSF52172">
    <property type="entry name" value="CheY-like"/>
    <property type="match status" value="1"/>
</dbReference>
<dbReference type="OrthoDB" id="8030657at2"/>